<dbReference type="Proteomes" id="UP000076967">
    <property type="component" value="Unassembled WGS sequence"/>
</dbReference>
<accession>A0A168LCQ7</accession>
<keyword evidence="7" id="KW-1185">Reference proteome</keyword>
<keyword evidence="4" id="KW-0812">Transmembrane</keyword>
<evidence type="ECO:0000256" key="4">
    <source>
        <dbReference type="SAM" id="Phobius"/>
    </source>
</evidence>
<keyword evidence="4" id="KW-1133">Transmembrane helix</keyword>
<comment type="similarity">
    <text evidence="2">Belongs to the methyl-accepting chemotaxis (MCP) protein family.</text>
</comment>
<keyword evidence="1 3" id="KW-0807">Transducer</keyword>
<comment type="caution">
    <text evidence="6">The sequence shown here is derived from an EMBL/GenBank/DDBJ whole genome shotgun (WGS) entry which is preliminary data.</text>
</comment>
<dbReference type="PRINTS" id="PR00260">
    <property type="entry name" value="CHEMTRNSDUCR"/>
</dbReference>
<gene>
    <name evidence="6" type="ORF">PGLA_09410</name>
</gene>
<dbReference type="STRING" id="494026.PGLA_09410"/>
<sequence length="579" mass="64398">MQTLVKKLKTYQQSLKITQQLIIMLVLIMLVSAGAAVTIITQNHGVAREIKSLEAASKQEKDYLVISDKLQRDLLWMIDALETGNKDLLKRLNDDVLALPNDLATLNVQFKAFDESLNLEDVKFLNYIKILDMVYATLAEVHPQITLDQPDVMKSILKQKLLNTYSSVLLESRSMLNTKFEDVIQANQKALTKNVSKANTAMYISSILLLVLPFLIIMNFITKVRTGLAGIMKRITSYQSNDFTYDGSLNRGDEFGMIDQTLSIMGDNLRNTIQSTIDVSKNVLELSQRMENIAQDNKNASLSVKKEIESSMPVLSSQLDETTSISAVTEQVSASTQQITASSEYINSNMQTMKVSSQIGLGRMTEVVKLVDRTGKEFEQLMTVFDTMTERYKHIEHTLTGIQDMNTQTSLLSLNASIEAARAGEHGRGFAVVADEIRKLSENTKSLSEEINKDLVLIHSNMKSCGQSLETFSSVIQETKDISEESSTTFHELESQSSTLAGQVSEITVAIVEISSSMSHIVTSVELLSTSSSEVNTRMEHVSDISQDQNRISEQLVEVTQTLKDASTHLKENTAAFTV</sequence>
<dbReference type="OrthoDB" id="2803178at2"/>
<dbReference type="AlphaFoldDB" id="A0A168LCQ7"/>
<organism evidence="6 7">
    <name type="scientific">Paenibacillus glacialis</name>
    <dbReference type="NCBI Taxonomy" id="494026"/>
    <lineage>
        <taxon>Bacteria</taxon>
        <taxon>Bacillati</taxon>
        <taxon>Bacillota</taxon>
        <taxon>Bacilli</taxon>
        <taxon>Bacillales</taxon>
        <taxon>Paenibacillaceae</taxon>
        <taxon>Paenibacillus</taxon>
    </lineage>
</organism>
<keyword evidence="4" id="KW-0472">Membrane</keyword>
<dbReference type="SMART" id="SM00283">
    <property type="entry name" value="MA"/>
    <property type="match status" value="1"/>
</dbReference>
<dbReference type="PANTHER" id="PTHR32089">
    <property type="entry name" value="METHYL-ACCEPTING CHEMOTAXIS PROTEIN MCPB"/>
    <property type="match status" value="1"/>
</dbReference>
<dbReference type="PROSITE" id="PS50111">
    <property type="entry name" value="CHEMOTAXIS_TRANSDUC_2"/>
    <property type="match status" value="1"/>
</dbReference>
<dbReference type="PANTHER" id="PTHR32089:SF112">
    <property type="entry name" value="LYSOZYME-LIKE PROTEIN-RELATED"/>
    <property type="match status" value="1"/>
</dbReference>
<proteinExistence type="inferred from homology"/>
<dbReference type="InterPro" id="IPR004090">
    <property type="entry name" value="Chemotax_Me-accpt_rcpt"/>
</dbReference>
<evidence type="ECO:0000256" key="2">
    <source>
        <dbReference type="ARBA" id="ARBA00029447"/>
    </source>
</evidence>
<protein>
    <recommendedName>
        <fullName evidence="5">Methyl-accepting transducer domain-containing protein</fullName>
    </recommendedName>
</protein>
<reference evidence="6 7" key="1">
    <citation type="submission" date="2016-03" db="EMBL/GenBank/DDBJ databases">
        <title>Draft genome sequence of Paenibacillus glacialis DSM 22343.</title>
        <authorList>
            <person name="Shin S.-K."/>
            <person name="Yi H."/>
        </authorList>
    </citation>
    <scope>NUCLEOTIDE SEQUENCE [LARGE SCALE GENOMIC DNA]</scope>
    <source>
        <strain evidence="6 7">DSM 22343</strain>
    </source>
</reference>
<dbReference type="RefSeq" id="WP_068531912.1">
    <property type="nucleotide sequence ID" value="NZ_LVJH01000016.1"/>
</dbReference>
<dbReference type="Pfam" id="PF00015">
    <property type="entry name" value="MCPsignal"/>
    <property type="match status" value="1"/>
</dbReference>
<evidence type="ECO:0000256" key="1">
    <source>
        <dbReference type="ARBA" id="ARBA00023224"/>
    </source>
</evidence>
<evidence type="ECO:0000313" key="6">
    <source>
        <dbReference type="EMBL" id="OAB43200.1"/>
    </source>
</evidence>
<dbReference type="GO" id="GO:0016020">
    <property type="term" value="C:membrane"/>
    <property type="evidence" value="ECO:0007669"/>
    <property type="project" value="InterPro"/>
</dbReference>
<dbReference type="Gene3D" id="1.10.287.950">
    <property type="entry name" value="Methyl-accepting chemotaxis protein"/>
    <property type="match status" value="1"/>
</dbReference>
<dbReference type="GO" id="GO:0004888">
    <property type="term" value="F:transmembrane signaling receptor activity"/>
    <property type="evidence" value="ECO:0007669"/>
    <property type="project" value="InterPro"/>
</dbReference>
<name>A0A168LCQ7_9BACL</name>
<dbReference type="EMBL" id="LVJH01000016">
    <property type="protein sequence ID" value="OAB43200.1"/>
    <property type="molecule type" value="Genomic_DNA"/>
</dbReference>
<feature type="transmembrane region" description="Helical" evidence="4">
    <location>
        <begin position="201"/>
        <end position="222"/>
    </location>
</feature>
<dbReference type="GO" id="GO:0007165">
    <property type="term" value="P:signal transduction"/>
    <property type="evidence" value="ECO:0007669"/>
    <property type="project" value="UniProtKB-KW"/>
</dbReference>
<evidence type="ECO:0000313" key="7">
    <source>
        <dbReference type="Proteomes" id="UP000076967"/>
    </source>
</evidence>
<feature type="domain" description="Methyl-accepting transducer" evidence="5">
    <location>
        <begin position="293"/>
        <end position="529"/>
    </location>
</feature>
<evidence type="ECO:0000259" key="5">
    <source>
        <dbReference type="PROSITE" id="PS50111"/>
    </source>
</evidence>
<dbReference type="SUPFAM" id="SSF58104">
    <property type="entry name" value="Methyl-accepting chemotaxis protein (MCP) signaling domain"/>
    <property type="match status" value="1"/>
</dbReference>
<dbReference type="InterPro" id="IPR004089">
    <property type="entry name" value="MCPsignal_dom"/>
</dbReference>
<feature type="transmembrane region" description="Helical" evidence="4">
    <location>
        <begin position="21"/>
        <end position="41"/>
    </location>
</feature>
<evidence type="ECO:0000256" key="3">
    <source>
        <dbReference type="PROSITE-ProRule" id="PRU00284"/>
    </source>
</evidence>
<dbReference type="GO" id="GO:0006935">
    <property type="term" value="P:chemotaxis"/>
    <property type="evidence" value="ECO:0007669"/>
    <property type="project" value="InterPro"/>
</dbReference>